<reference evidence="1 2" key="1">
    <citation type="submission" date="2020-02" db="EMBL/GenBank/DDBJ databases">
        <title>Draft genome sequence of Haematococcus lacustris strain NIES-144.</title>
        <authorList>
            <person name="Morimoto D."/>
            <person name="Nakagawa S."/>
            <person name="Yoshida T."/>
            <person name="Sawayama S."/>
        </authorList>
    </citation>
    <scope>NUCLEOTIDE SEQUENCE [LARGE SCALE GENOMIC DNA]</scope>
    <source>
        <strain evidence="1 2">NIES-144</strain>
    </source>
</reference>
<protein>
    <submittedName>
        <fullName evidence="1">Uncharacterized protein</fullName>
    </submittedName>
</protein>
<dbReference type="InterPro" id="IPR029775">
    <property type="entry name" value="NPHP4"/>
</dbReference>
<comment type="caution">
    <text evidence="1">The sequence shown here is derived from an EMBL/GenBank/DDBJ whole genome shotgun (WGS) entry which is preliminary data.</text>
</comment>
<dbReference type="GO" id="GO:0097730">
    <property type="term" value="C:non-motile cilium"/>
    <property type="evidence" value="ECO:0007669"/>
    <property type="project" value="InterPro"/>
</dbReference>
<organism evidence="1 2">
    <name type="scientific">Haematococcus lacustris</name>
    <name type="common">Green alga</name>
    <name type="synonym">Haematococcus pluvialis</name>
    <dbReference type="NCBI Taxonomy" id="44745"/>
    <lineage>
        <taxon>Eukaryota</taxon>
        <taxon>Viridiplantae</taxon>
        <taxon>Chlorophyta</taxon>
        <taxon>core chlorophytes</taxon>
        <taxon>Chlorophyceae</taxon>
        <taxon>CS clade</taxon>
        <taxon>Chlamydomonadales</taxon>
        <taxon>Haematococcaceae</taxon>
        <taxon>Haematococcus</taxon>
    </lineage>
</organism>
<feature type="non-terminal residue" evidence="1">
    <location>
        <position position="228"/>
    </location>
</feature>
<evidence type="ECO:0000313" key="2">
    <source>
        <dbReference type="Proteomes" id="UP000485058"/>
    </source>
</evidence>
<dbReference type="EMBL" id="BLLF01002397">
    <property type="protein sequence ID" value="GFH23920.1"/>
    <property type="molecule type" value="Genomic_DNA"/>
</dbReference>
<evidence type="ECO:0000313" key="1">
    <source>
        <dbReference type="EMBL" id="GFH23920.1"/>
    </source>
</evidence>
<name>A0A699ZRY1_HAELA</name>
<dbReference type="GO" id="GO:0090090">
    <property type="term" value="P:negative regulation of canonical Wnt signaling pathway"/>
    <property type="evidence" value="ECO:0007669"/>
    <property type="project" value="InterPro"/>
</dbReference>
<accession>A0A699ZRY1</accession>
<feature type="non-terminal residue" evidence="1">
    <location>
        <position position="1"/>
    </location>
</feature>
<dbReference type="GO" id="GO:0005856">
    <property type="term" value="C:cytoskeleton"/>
    <property type="evidence" value="ECO:0007669"/>
    <property type="project" value="InterPro"/>
</dbReference>
<gene>
    <name evidence="1" type="ORF">HaLaN_21615</name>
</gene>
<dbReference type="AlphaFoldDB" id="A0A699ZRY1"/>
<proteinExistence type="predicted"/>
<dbReference type="Proteomes" id="UP000485058">
    <property type="component" value="Unassembled WGS sequence"/>
</dbReference>
<sequence length="228" mass="24752">MLGVSLYDEAYGTFYGNTVYSQGDGYDRNRAAQRNAIDLDFSFDVFYHTSVSDPRCMAVVEVILLERMLDGVVRGQYSMGWALLPLFRVGVGAGGSLGGAVTLDALGSGKPLSVPLVGGTPRYLLLRHVYNEELRAPKVLPNCSITFQAEAYPAMDAFIPLLPEDFLVSYGDVVPGLRRFDTAGQLSVSAKQVISTLASPMLSPTYSVVLRRLQLALPAKLHELLATL</sequence>
<dbReference type="PANTHER" id="PTHR31043:SF3">
    <property type="entry name" value="NEPHROCYSTIN-4"/>
    <property type="match status" value="1"/>
</dbReference>
<dbReference type="PANTHER" id="PTHR31043">
    <property type="entry name" value="NEPHROCYSTIN-4"/>
    <property type="match status" value="1"/>
</dbReference>
<keyword evidence="2" id="KW-1185">Reference proteome</keyword>